<evidence type="ECO:0000256" key="4">
    <source>
        <dbReference type="SAM" id="Phobius"/>
    </source>
</evidence>
<dbReference type="SUPFAM" id="SSF46689">
    <property type="entry name" value="Homeodomain-like"/>
    <property type="match status" value="1"/>
</dbReference>
<dbReference type="InterPro" id="IPR009057">
    <property type="entry name" value="Homeodomain-like_sf"/>
</dbReference>
<dbReference type="PRINTS" id="PR00032">
    <property type="entry name" value="HTHARAC"/>
</dbReference>
<dbReference type="GO" id="GO:0043565">
    <property type="term" value="F:sequence-specific DNA binding"/>
    <property type="evidence" value="ECO:0007669"/>
    <property type="project" value="InterPro"/>
</dbReference>
<keyword evidence="7" id="KW-1185">Reference proteome</keyword>
<dbReference type="PANTHER" id="PTHR43280:SF29">
    <property type="entry name" value="ARAC-FAMILY TRANSCRIPTIONAL REGULATOR"/>
    <property type="match status" value="1"/>
</dbReference>
<evidence type="ECO:0000313" key="7">
    <source>
        <dbReference type="Proteomes" id="UP000619743"/>
    </source>
</evidence>
<dbReference type="InterPro" id="IPR020449">
    <property type="entry name" value="Tscrpt_reg_AraC-type_HTH"/>
</dbReference>
<feature type="domain" description="HTH araC/xylS-type" evidence="5">
    <location>
        <begin position="282"/>
        <end position="384"/>
    </location>
</feature>
<keyword evidence="4" id="KW-0472">Membrane</keyword>
<evidence type="ECO:0000313" key="6">
    <source>
        <dbReference type="EMBL" id="GGA65142.1"/>
    </source>
</evidence>
<sequence length="390" mass="44209">MDKVLFNLHDLTLAMTALLCAVLAGLFYLAQRQKHPSTPFLVGFLLAHTLIAWHELSYYGLQFRYTILDASSNLFFIGSFGYLVDGVLLFLFAKTLLYRDFKVGRAQLIHALPVIGYLIYMVTVYYSHSSATKHSMINDFSLTISWHYVTTDLLIKLGRVAYAVGCLLLIARYREQQKETKADLTAVNLTWLHTLVVGFVVVFAGDSLLAAVKIINLFEPIEISVLSDIGVSIYHLTFILLLALLTYTIARGPWVEQIQLPEAGEASSNQADFSSDKGGEVERIEHYMRSEQPYLDSEITIDSLATALAISPKVLSVTLNHHFQMNFYEFINHYRIEDAKRTLVEQPNKAITDIFYDVGFNSKSVFYSFFRKSEGMTPSAYRKKQLSADR</sequence>
<dbReference type="InterPro" id="IPR018060">
    <property type="entry name" value="HTH_AraC"/>
</dbReference>
<keyword evidence="4" id="KW-0812">Transmembrane</keyword>
<keyword evidence="1" id="KW-0805">Transcription regulation</keyword>
<feature type="transmembrane region" description="Helical" evidence="4">
    <location>
        <begin position="74"/>
        <end position="96"/>
    </location>
</feature>
<feature type="transmembrane region" description="Helical" evidence="4">
    <location>
        <begin position="146"/>
        <end position="170"/>
    </location>
</feature>
<evidence type="ECO:0000256" key="2">
    <source>
        <dbReference type="ARBA" id="ARBA00023125"/>
    </source>
</evidence>
<dbReference type="AlphaFoldDB" id="A0A8J2XN27"/>
<keyword evidence="2" id="KW-0238">DNA-binding</keyword>
<name>A0A8J2XN27_9GAMM</name>
<dbReference type="Gene3D" id="1.10.10.60">
    <property type="entry name" value="Homeodomain-like"/>
    <property type="match status" value="2"/>
</dbReference>
<dbReference type="OrthoDB" id="6866685at2"/>
<feature type="transmembrane region" description="Helical" evidence="4">
    <location>
        <begin position="191"/>
        <end position="212"/>
    </location>
</feature>
<gene>
    <name evidence="6" type="ORF">GCM10011369_03200</name>
</gene>
<dbReference type="PANTHER" id="PTHR43280">
    <property type="entry name" value="ARAC-FAMILY TRANSCRIPTIONAL REGULATOR"/>
    <property type="match status" value="1"/>
</dbReference>
<reference evidence="7" key="1">
    <citation type="journal article" date="2019" name="Int. J. Syst. Evol. Microbiol.">
        <title>The Global Catalogue of Microorganisms (GCM) 10K type strain sequencing project: providing services to taxonomists for standard genome sequencing and annotation.</title>
        <authorList>
            <consortium name="The Broad Institute Genomics Platform"/>
            <consortium name="The Broad Institute Genome Sequencing Center for Infectious Disease"/>
            <person name="Wu L."/>
            <person name="Ma J."/>
        </authorList>
    </citation>
    <scope>NUCLEOTIDE SEQUENCE [LARGE SCALE GENOMIC DNA]</scope>
    <source>
        <strain evidence="7">CGMCC 1.10130</strain>
    </source>
</reference>
<evidence type="ECO:0000259" key="5">
    <source>
        <dbReference type="PROSITE" id="PS01124"/>
    </source>
</evidence>
<dbReference type="GO" id="GO:0003700">
    <property type="term" value="F:DNA-binding transcription factor activity"/>
    <property type="evidence" value="ECO:0007669"/>
    <property type="project" value="InterPro"/>
</dbReference>
<feature type="transmembrane region" description="Helical" evidence="4">
    <location>
        <begin position="37"/>
        <end position="54"/>
    </location>
</feature>
<dbReference type="PROSITE" id="PS01124">
    <property type="entry name" value="HTH_ARAC_FAMILY_2"/>
    <property type="match status" value="1"/>
</dbReference>
<dbReference type="EMBL" id="BMDX01000001">
    <property type="protein sequence ID" value="GGA65142.1"/>
    <property type="molecule type" value="Genomic_DNA"/>
</dbReference>
<keyword evidence="3" id="KW-0804">Transcription</keyword>
<feature type="transmembrane region" description="Helical" evidence="4">
    <location>
        <begin position="12"/>
        <end position="30"/>
    </location>
</feature>
<comment type="caution">
    <text evidence="6">The sequence shown here is derived from an EMBL/GenBank/DDBJ whole genome shotgun (WGS) entry which is preliminary data.</text>
</comment>
<evidence type="ECO:0000256" key="3">
    <source>
        <dbReference type="ARBA" id="ARBA00023163"/>
    </source>
</evidence>
<feature type="transmembrane region" description="Helical" evidence="4">
    <location>
        <begin position="108"/>
        <end position="126"/>
    </location>
</feature>
<feature type="transmembrane region" description="Helical" evidence="4">
    <location>
        <begin position="232"/>
        <end position="250"/>
    </location>
</feature>
<keyword evidence="4" id="KW-1133">Transmembrane helix</keyword>
<dbReference type="Pfam" id="PF12833">
    <property type="entry name" value="HTH_18"/>
    <property type="match status" value="1"/>
</dbReference>
<evidence type="ECO:0000256" key="1">
    <source>
        <dbReference type="ARBA" id="ARBA00023015"/>
    </source>
</evidence>
<organism evidence="6 7">
    <name type="scientific">Neiella marina</name>
    <dbReference type="NCBI Taxonomy" id="508461"/>
    <lineage>
        <taxon>Bacteria</taxon>
        <taxon>Pseudomonadati</taxon>
        <taxon>Pseudomonadota</taxon>
        <taxon>Gammaproteobacteria</taxon>
        <taxon>Alteromonadales</taxon>
        <taxon>Echinimonadaceae</taxon>
        <taxon>Neiella</taxon>
    </lineage>
</organism>
<accession>A0A8J2XN27</accession>
<dbReference type="Proteomes" id="UP000619743">
    <property type="component" value="Unassembled WGS sequence"/>
</dbReference>
<proteinExistence type="predicted"/>
<dbReference type="SMART" id="SM00342">
    <property type="entry name" value="HTH_ARAC"/>
    <property type="match status" value="1"/>
</dbReference>
<protein>
    <submittedName>
        <fullName evidence="6">Transcriptional regulator</fullName>
    </submittedName>
</protein>
<dbReference type="RefSeq" id="WP_143824453.1">
    <property type="nucleotide sequence ID" value="NZ_BMDX01000001.1"/>
</dbReference>